<accession>A0ABN4Y443</accession>
<name>A0ABN4Y443_NEIMU</name>
<dbReference type="RefSeq" id="WP_080613920.1">
    <property type="nucleotide sequence ID" value="NZ_CP020452.2"/>
</dbReference>
<evidence type="ECO:0000313" key="2">
    <source>
        <dbReference type="Proteomes" id="UP000191272"/>
    </source>
</evidence>
<reference evidence="2" key="1">
    <citation type="submission" date="2017-03" db="EMBL/GenBank/DDBJ databases">
        <title>FDA dAtabase for Regulatory Grade micrObial Sequences (FDA-ARGOS): Supporting development and validation of Infectious Disease Dx tests.</title>
        <authorList>
            <person name="Campos J."/>
            <person name="Goldberg B."/>
            <person name="Tallon L."/>
            <person name="Sadzewicz L."/>
            <person name="Sengamalay N."/>
            <person name="Ott S."/>
            <person name="Godinez A."/>
            <person name="Nagaraj S."/>
            <person name="Vyas G."/>
            <person name="Aluvathingal J."/>
            <person name="Nadendla S."/>
            <person name="Geyer C."/>
            <person name="Nandy P."/>
            <person name="Hobson J."/>
            <person name="Sichtig H."/>
        </authorList>
    </citation>
    <scope>NUCLEOTIDE SEQUENCE [LARGE SCALE GENOMIC DNA]</scope>
    <source>
        <strain evidence="2">FDAARGOS_260</strain>
    </source>
</reference>
<dbReference type="EMBL" id="CP020452">
    <property type="protein sequence ID" value="ARC51090.1"/>
    <property type="molecule type" value="Genomic_DNA"/>
</dbReference>
<sequence length="258" mass="30188">MLDIELGNIYKLIIMFAIDRYCSSFEVDGLSLLEIFSGMGCLNFDVMTAKEEIAYRELENLREDLIKCITDGIFKTQEDFKENQINTCLYMLIKAASMIPKHLMTAKKALRRYIQGFQWEKRGIKLRGGFRSKEEEQEFQQQADRKLEEIKQSLIYLICYPTHGGSGKTQTLLRRIYQVFRYCLDIDVMNLKIGLINRVFDILKPLAGLDNYPDVQTIRKHLSKESRQKIDKQLELYRQEKAAGLQEQLGGQYEISKR</sequence>
<protein>
    <submittedName>
        <fullName evidence="1">Uncharacterized protein</fullName>
    </submittedName>
</protein>
<proteinExistence type="predicted"/>
<gene>
    <name evidence="1" type="ORF">A6J88_07510</name>
</gene>
<keyword evidence="2" id="KW-1185">Reference proteome</keyword>
<evidence type="ECO:0000313" key="1">
    <source>
        <dbReference type="EMBL" id="ARC51090.1"/>
    </source>
</evidence>
<organism evidence="1 2">
    <name type="scientific">Neisseria mucosa</name>
    <dbReference type="NCBI Taxonomy" id="488"/>
    <lineage>
        <taxon>Bacteria</taxon>
        <taxon>Pseudomonadati</taxon>
        <taxon>Pseudomonadota</taxon>
        <taxon>Betaproteobacteria</taxon>
        <taxon>Neisseriales</taxon>
        <taxon>Neisseriaceae</taxon>
        <taxon>Neisseria</taxon>
    </lineage>
</organism>
<dbReference type="Proteomes" id="UP000191272">
    <property type="component" value="Chromosome"/>
</dbReference>